<evidence type="ECO:0000256" key="1">
    <source>
        <dbReference type="SAM" id="SignalP"/>
    </source>
</evidence>
<keyword evidence="1" id="KW-0732">Signal</keyword>
<name>A0A1B6LCT1_9HEMI</name>
<dbReference type="AlphaFoldDB" id="A0A1B6LCT1"/>
<organism evidence="2">
    <name type="scientific">Graphocephala atropunctata</name>
    <dbReference type="NCBI Taxonomy" id="36148"/>
    <lineage>
        <taxon>Eukaryota</taxon>
        <taxon>Metazoa</taxon>
        <taxon>Ecdysozoa</taxon>
        <taxon>Arthropoda</taxon>
        <taxon>Hexapoda</taxon>
        <taxon>Insecta</taxon>
        <taxon>Pterygota</taxon>
        <taxon>Neoptera</taxon>
        <taxon>Paraneoptera</taxon>
        <taxon>Hemiptera</taxon>
        <taxon>Auchenorrhyncha</taxon>
        <taxon>Membracoidea</taxon>
        <taxon>Cicadellidae</taxon>
        <taxon>Cicadellinae</taxon>
        <taxon>Cicadellini</taxon>
        <taxon>Graphocephala</taxon>
    </lineage>
</organism>
<sequence>MNKIGHSLFKIILIVLLFWSPISTRNEGHDLVNLDKKIYYIIMRPSKDKGGLKLLEYMETFVQILENLEEKASSFMYSARNAVRYVLKKLPEGPLFVVPPVDPELCLEVFGWSEENRTQFFSLINRTNNLWPTFECEAMALLSANLSSNKYSNF</sequence>
<accession>A0A1B6LCT1</accession>
<protein>
    <submittedName>
        <fullName evidence="2">Uncharacterized protein</fullName>
    </submittedName>
</protein>
<reference evidence="2" key="1">
    <citation type="submission" date="2015-11" db="EMBL/GenBank/DDBJ databases">
        <title>De novo transcriptome assembly of four potential Pierce s Disease insect vectors from Arizona vineyards.</title>
        <authorList>
            <person name="Tassone E.E."/>
        </authorList>
    </citation>
    <scope>NUCLEOTIDE SEQUENCE</scope>
</reference>
<proteinExistence type="predicted"/>
<feature type="signal peptide" evidence="1">
    <location>
        <begin position="1"/>
        <end position="24"/>
    </location>
</feature>
<evidence type="ECO:0000313" key="2">
    <source>
        <dbReference type="EMBL" id="JAT21314.1"/>
    </source>
</evidence>
<gene>
    <name evidence="2" type="ORF">g.33133</name>
</gene>
<feature type="chain" id="PRO_5008587358" evidence="1">
    <location>
        <begin position="25"/>
        <end position="154"/>
    </location>
</feature>
<dbReference type="EMBL" id="GEBQ01018663">
    <property type="protein sequence ID" value="JAT21314.1"/>
    <property type="molecule type" value="Transcribed_RNA"/>
</dbReference>